<gene>
    <name evidence="15" type="primary">LOC106181387</name>
</gene>
<dbReference type="InterPro" id="IPR044862">
    <property type="entry name" value="Pro_4_hyd_alph_FE2OG_OXY"/>
</dbReference>
<dbReference type="InterPro" id="IPR006620">
    <property type="entry name" value="Pro_4_hyd_alph"/>
</dbReference>
<dbReference type="GO" id="GO:0005506">
    <property type="term" value="F:iron ion binding"/>
    <property type="evidence" value="ECO:0007669"/>
    <property type="project" value="InterPro"/>
</dbReference>
<keyword evidence="12" id="KW-0325">Glycoprotein</keyword>
<dbReference type="SUPFAM" id="SSF48452">
    <property type="entry name" value="TPR-like"/>
    <property type="match status" value="1"/>
</dbReference>
<dbReference type="Pfam" id="PF23558">
    <property type="entry name" value="TPR_P4H"/>
    <property type="match status" value="1"/>
</dbReference>
<dbReference type="Gene3D" id="1.25.40.10">
    <property type="entry name" value="Tetratricopeptide repeat domain"/>
    <property type="match status" value="1"/>
</dbReference>
<dbReference type="GO" id="GO:0031418">
    <property type="term" value="F:L-ascorbic acid binding"/>
    <property type="evidence" value="ECO:0007669"/>
    <property type="project" value="UniProtKB-KW"/>
</dbReference>
<dbReference type="OrthoDB" id="420380at2759"/>
<accession>A0A1S3KFE8</accession>
<evidence type="ECO:0000256" key="9">
    <source>
        <dbReference type="ARBA" id="ARBA00022964"/>
    </source>
</evidence>
<evidence type="ECO:0000256" key="5">
    <source>
        <dbReference type="ARBA" id="ARBA00012269"/>
    </source>
</evidence>
<dbReference type="STRING" id="7574.A0A1S3KFE8"/>
<dbReference type="AlphaFoldDB" id="A0A1S3KFE8"/>
<dbReference type="EC" id="1.14.11.2" evidence="5"/>
<comment type="cofactor">
    <cofactor evidence="1">
        <name>L-ascorbate</name>
        <dbReference type="ChEBI" id="CHEBI:38290"/>
    </cofactor>
</comment>
<keyword evidence="10" id="KW-0560">Oxidoreductase</keyword>
<evidence type="ECO:0000256" key="10">
    <source>
        <dbReference type="ARBA" id="ARBA00023002"/>
    </source>
</evidence>
<dbReference type="PROSITE" id="PS51471">
    <property type="entry name" value="FE2OG_OXY"/>
    <property type="match status" value="1"/>
</dbReference>
<feature type="domain" description="Fe2OG dioxygenase" evidence="13">
    <location>
        <begin position="415"/>
        <end position="521"/>
    </location>
</feature>
<dbReference type="InterPro" id="IPR045054">
    <property type="entry name" value="P4HA-like"/>
</dbReference>
<sequence length="536" mass="61288">MRYSTAMEKVAFCFGIFLSIFAISSVRSEVYSSIIHLERSLLAEKELARDIRNYVQNQKTMLDALSRVADEYEKHSEEALANSEKFMGNPVNAYLFMKRFTVDWDGLRASLENENSEVKTLMSKFEQVREEGRLPKVSDLEGAAAALLRLQDTYQLNTSDIADGVLHGVKRSPGLTATDCFNLGKYAYDEGDNYHCLLWMQEALRRLEKENNSSVSRYLILDYLAFATYNQGNVQHAFNITKEMLEIDPNDEKVKNNHQFLIRKLAEDEDGEKAKGIDNKRPIRGYRDEEYDAYEKLCRGEETKPRSKSARKLTCRYEDNKNANLLLRPIKLEVLNLKPLIVKWHDIMTEFETERVKEIATPRLNRATVHNPVTGEHEYVEYRVSKSVFLDGSLDPVLARIDRRIADVSGLDMTLAEALQVNNYGMGGQYEPHYDFGRKSEPDIFGEMGNRIATVLIYMSDVEAGGATVFTRLGVQVLPEKASAVFWYNLRQSGIGDYRTRHAACPVLSGSKWVCNKWIHSAGQEFRRKCATNPKL</sequence>
<evidence type="ECO:0000256" key="8">
    <source>
        <dbReference type="ARBA" id="ARBA00022896"/>
    </source>
</evidence>
<dbReference type="InParanoid" id="A0A1S3KFE8"/>
<dbReference type="InterPro" id="IPR005123">
    <property type="entry name" value="Oxoglu/Fe-dep_dioxygenase_dom"/>
</dbReference>
<dbReference type="Gene3D" id="2.60.120.620">
    <property type="entry name" value="q2cbj1_9rhob like domain"/>
    <property type="match status" value="1"/>
</dbReference>
<evidence type="ECO:0000256" key="12">
    <source>
        <dbReference type="ARBA" id="ARBA00023180"/>
    </source>
</evidence>
<evidence type="ECO:0000256" key="7">
    <source>
        <dbReference type="ARBA" id="ARBA00022824"/>
    </source>
</evidence>
<evidence type="ECO:0000256" key="3">
    <source>
        <dbReference type="ARBA" id="ARBA00004319"/>
    </source>
</evidence>
<keyword evidence="8" id="KW-0847">Vitamin C</keyword>
<organism evidence="14 15">
    <name type="scientific">Lingula anatina</name>
    <name type="common">Brachiopod</name>
    <name type="synonym">Lingula unguis</name>
    <dbReference type="NCBI Taxonomy" id="7574"/>
    <lineage>
        <taxon>Eukaryota</taxon>
        <taxon>Metazoa</taxon>
        <taxon>Spiralia</taxon>
        <taxon>Lophotrochozoa</taxon>
        <taxon>Brachiopoda</taxon>
        <taxon>Linguliformea</taxon>
        <taxon>Lingulata</taxon>
        <taxon>Lingulida</taxon>
        <taxon>Linguloidea</taxon>
        <taxon>Lingulidae</taxon>
        <taxon>Lingula</taxon>
    </lineage>
</organism>
<protein>
    <recommendedName>
        <fullName evidence="5">procollagen-proline 4-dioxygenase</fullName>
        <ecNumber evidence="5">1.14.11.2</ecNumber>
    </recommendedName>
</protein>
<evidence type="ECO:0000256" key="6">
    <source>
        <dbReference type="ARBA" id="ARBA00022723"/>
    </source>
</evidence>
<dbReference type="GO" id="GO:0005788">
    <property type="term" value="C:endoplasmic reticulum lumen"/>
    <property type="evidence" value="ECO:0007669"/>
    <property type="project" value="UniProtKB-SubCell"/>
</dbReference>
<dbReference type="InterPro" id="IPR011990">
    <property type="entry name" value="TPR-like_helical_dom_sf"/>
</dbReference>
<keyword evidence="14" id="KW-1185">Reference proteome</keyword>
<dbReference type="FunFam" id="2.60.120.620:FF:000001">
    <property type="entry name" value="Prolyl 4-hydroxylase subunit alpha 2"/>
    <property type="match status" value="1"/>
</dbReference>
<name>A0A1S3KFE8_LINAN</name>
<keyword evidence="11" id="KW-0408">Iron</keyword>
<dbReference type="KEGG" id="lak:106181387"/>
<dbReference type="Proteomes" id="UP000085678">
    <property type="component" value="Unplaced"/>
</dbReference>
<evidence type="ECO:0000256" key="11">
    <source>
        <dbReference type="ARBA" id="ARBA00023004"/>
    </source>
</evidence>
<dbReference type="InterPro" id="IPR013547">
    <property type="entry name" value="P4H_N"/>
</dbReference>
<dbReference type="GeneID" id="106181387"/>
<reference evidence="15" key="1">
    <citation type="submission" date="2025-08" db="UniProtKB">
        <authorList>
            <consortium name="RefSeq"/>
        </authorList>
    </citation>
    <scope>IDENTIFICATION</scope>
    <source>
        <tissue evidence="15">Gonads</tissue>
    </source>
</reference>
<evidence type="ECO:0000256" key="2">
    <source>
        <dbReference type="ARBA" id="ARBA00002035"/>
    </source>
</evidence>
<dbReference type="PANTHER" id="PTHR10869">
    <property type="entry name" value="PROLYL 4-HYDROXYLASE ALPHA SUBUNIT"/>
    <property type="match status" value="1"/>
</dbReference>
<dbReference type="FunFam" id="1.25.40.10:FF:000006">
    <property type="entry name" value="Prolyl 4-hydroxylase subunit alpha 2"/>
    <property type="match status" value="1"/>
</dbReference>
<dbReference type="SMART" id="SM00702">
    <property type="entry name" value="P4Hc"/>
    <property type="match status" value="1"/>
</dbReference>
<dbReference type="Pfam" id="PF13640">
    <property type="entry name" value="2OG-FeII_Oxy_3"/>
    <property type="match status" value="1"/>
</dbReference>
<comment type="subcellular location">
    <subcellularLocation>
        <location evidence="3">Endoplasmic reticulum lumen</location>
    </subcellularLocation>
</comment>
<evidence type="ECO:0000313" key="15">
    <source>
        <dbReference type="RefSeq" id="XP_013421212.2"/>
    </source>
</evidence>
<keyword evidence="7" id="KW-0256">Endoplasmic reticulum</keyword>
<keyword evidence="9" id="KW-0223">Dioxygenase</keyword>
<evidence type="ECO:0000259" key="13">
    <source>
        <dbReference type="PROSITE" id="PS51471"/>
    </source>
</evidence>
<comment type="function">
    <text evidence="2">Catalyzes the post-translational formation of 4-hydroxyproline in -Xaa-Pro-Gly- sequences in collagens and other proteins.</text>
</comment>
<dbReference type="Gene3D" id="6.10.140.1460">
    <property type="match status" value="1"/>
</dbReference>
<dbReference type="InterPro" id="IPR059068">
    <property type="entry name" value="TPR_P4H"/>
</dbReference>
<keyword evidence="6" id="KW-0479">Metal-binding</keyword>
<dbReference type="RefSeq" id="XP_013421212.2">
    <property type="nucleotide sequence ID" value="XM_013565758.2"/>
</dbReference>
<dbReference type="Pfam" id="PF08336">
    <property type="entry name" value="P4Ha_N"/>
    <property type="match status" value="1"/>
</dbReference>
<evidence type="ECO:0000256" key="1">
    <source>
        <dbReference type="ARBA" id="ARBA00001961"/>
    </source>
</evidence>
<evidence type="ECO:0000313" key="14">
    <source>
        <dbReference type="Proteomes" id="UP000085678"/>
    </source>
</evidence>
<evidence type="ECO:0000256" key="4">
    <source>
        <dbReference type="ARBA" id="ARBA00006511"/>
    </source>
</evidence>
<proteinExistence type="inferred from homology"/>
<dbReference type="PANTHER" id="PTHR10869:SF216">
    <property type="entry name" value="PROCOLLAGEN-PROLINE 4-DIOXYGENASE"/>
    <property type="match status" value="1"/>
</dbReference>
<comment type="similarity">
    <text evidence="4">Belongs to the P4HA family.</text>
</comment>
<dbReference type="GO" id="GO:0004656">
    <property type="term" value="F:procollagen-proline 4-dioxygenase activity"/>
    <property type="evidence" value="ECO:0007669"/>
    <property type="project" value="UniProtKB-EC"/>
</dbReference>